<dbReference type="AlphaFoldDB" id="E7FP91"/>
<dbReference type="NCBIfam" id="TIGR01633">
    <property type="entry name" value="phi3626_gp14_N"/>
    <property type="match status" value="1"/>
</dbReference>
<dbReference type="EMBL" id="ACGS02000027">
    <property type="protein sequence ID" value="EFZ35133.1"/>
    <property type="molecule type" value="Genomic_DNA"/>
</dbReference>
<comment type="caution">
    <text evidence="2">The sequence shown here is derived from an EMBL/GenBank/DDBJ whole genome shotgun (WGS) entry which is preliminary data.</text>
</comment>
<dbReference type="Proteomes" id="UP000004099">
    <property type="component" value="Unassembled WGS sequence"/>
</dbReference>
<dbReference type="Gene3D" id="2.40.30.200">
    <property type="match status" value="1"/>
</dbReference>
<sequence length="852" mass="95907">MYTFHDTHPRDVPPSSNLPVEALTVDGITIERVIPEFQTLQVTGREILANTVATLKVGSQDGSRLQQSSKPERTITVKYQINAPDPQRFREIYYQLNQILGGQDKKISFADDPDKYFVGTLTDADTPDGGRLSIVSSFTFTCFDPYAYAQSEDKFTFSDNLRIKQFNFDLDNNFGHKVFKGYTVGDGATQPPSFFKQELTQLEYSRLNAKDGAMVSSESISDLKVDLQNFKNGYNSSGALDSAKIEDDVLKLSGWHADNSSTWRKYAYIIVTSENIDKEFARQQVELVDRPDVQKAKPEIVNSGKSGFVGEIPYTEDMGNQNLRIIFRYTDDPEGNGNYTDWSTLIYPNNLYKYQAPHLLVKLDLVKAVEQVDPGFWGKYNIVGIVERLNWLKENIKSASFKFFAYGASDDGSNYVGMQVWKPAKGWGDTLSHSQDRPAQLETAYKDATSLFEHVDSDGCIYIDLYSKVSNGASNVFLDYLKGSLLITLPTSNALDVVNKGTQPVPIRFELTNHGENGYLSISNQKQAYLFGNPSSPDGVNVKKSEMIVTTNQNNDNGLKQWTINEGVLNEWNANPAQQGRFDDPSVIRERRWRLRNMLPYKEGWGTGAGGDGSGWHGPSASITFPTGKNIKNFTARFYTQFLFGTMRAHGLQQFNIWSTGRELIASVQLWKWFDGHASVKVRIGNHWAYVDEYNPRWDNLFGQVVIQRSGNNYTVTIENVEGSGPKTKQAISYTDAESAAKLAGGMTYWKAINGPSSNLAMNNDLYDFWIRKDLAESYVDIPNLLKEGDKLNVNMDQYKVTTDLNGASALKYQDIGSRPILAYPGHNLITFNYSAFADRPDVMAYIRRKYL</sequence>
<dbReference type="InterPro" id="IPR008841">
    <property type="entry name" value="Siphovirus-type_tail_N"/>
</dbReference>
<feature type="domain" description="Siphovirus-type tail component RIFT-related" evidence="1">
    <location>
        <begin position="43"/>
        <end position="129"/>
    </location>
</feature>
<evidence type="ECO:0000313" key="3">
    <source>
        <dbReference type="Proteomes" id="UP000004099"/>
    </source>
</evidence>
<reference evidence="2 3" key="1">
    <citation type="submission" date="2011-01" db="EMBL/GenBank/DDBJ databases">
        <authorList>
            <person name="Muzny D."/>
            <person name="Qin X."/>
            <person name="Buhay C."/>
            <person name="Dugan-Rocha S."/>
            <person name="Ding Y."/>
            <person name="Chen G."/>
            <person name="Hawes A."/>
            <person name="Holder M."/>
            <person name="Jhangiani S."/>
            <person name="Johnson A."/>
            <person name="Khan Z."/>
            <person name="Li Z."/>
            <person name="Liu W."/>
            <person name="Liu X."/>
            <person name="Perez L."/>
            <person name="Shen H."/>
            <person name="Wang Q."/>
            <person name="Watt J."/>
            <person name="Xi L."/>
            <person name="Xin Y."/>
            <person name="Zhou J."/>
            <person name="Deng J."/>
            <person name="Jiang H."/>
            <person name="Liu Y."/>
            <person name="Qu J."/>
            <person name="Song X.-Z."/>
            <person name="Zhang L."/>
            <person name="Villasana D."/>
            <person name="Johnson A."/>
            <person name="Liu J."/>
            <person name="Liyanage D."/>
            <person name="Lorensuhewa L."/>
            <person name="Robinson T."/>
            <person name="Song A."/>
            <person name="Song B.-B."/>
            <person name="Dinh H."/>
            <person name="Thornton R."/>
            <person name="Coyle M."/>
            <person name="Francisco L."/>
            <person name="Jackson L."/>
            <person name="Javaid M."/>
            <person name="Korchina V."/>
            <person name="Kovar C."/>
            <person name="Mata R."/>
            <person name="Mathew T."/>
            <person name="Ngo R."/>
            <person name="Nguyen L."/>
            <person name="Nguyen N."/>
            <person name="Okwuonu G."/>
            <person name="Ongeri F."/>
            <person name="Pham C."/>
            <person name="Simmons D."/>
            <person name="Wilczek-Boney K."/>
            <person name="Hale W."/>
            <person name="Jakkamsetti A."/>
            <person name="Pham P."/>
            <person name="Ruth R."/>
            <person name="San Lucas F."/>
            <person name="Warren J."/>
            <person name="Zhang J."/>
            <person name="Zhao Z."/>
            <person name="Zhou C."/>
            <person name="Zhu D."/>
            <person name="Lee S."/>
            <person name="Bess C."/>
            <person name="Blankenburg K."/>
            <person name="Forbes L."/>
            <person name="Fu Q."/>
            <person name="Gubbala S."/>
            <person name="Hirani K."/>
            <person name="Jayaseelan J.C."/>
            <person name="Lara F."/>
            <person name="Munidasa M."/>
            <person name="Palculict T."/>
            <person name="Patil S."/>
            <person name="Pu L.-L."/>
            <person name="Saada N."/>
            <person name="Tang L."/>
            <person name="Weissenberger G."/>
            <person name="Zhu Y."/>
            <person name="Hemphill L."/>
            <person name="Shang Y."/>
            <person name="Youmans B."/>
            <person name="Ayvaz T."/>
            <person name="Ross M."/>
            <person name="Santibanez J."/>
            <person name="Aqrawi P."/>
            <person name="Gross S."/>
            <person name="Joshi V."/>
            <person name="Fowler G."/>
            <person name="Nazareth L."/>
            <person name="Reid J."/>
            <person name="Worley K."/>
            <person name="Petrosino J."/>
            <person name="Highlander S."/>
            <person name="Gibbs R."/>
        </authorList>
    </citation>
    <scope>NUCLEOTIDE SEQUENCE [LARGE SCALE GENOMIC DNA]</scope>
    <source>
        <strain evidence="2 3">ATCC 25644</strain>
    </source>
</reference>
<dbReference type="PATRIC" id="fig|525362.12.peg.736"/>
<gene>
    <name evidence="2" type="ORF">HMPREF0542_10718</name>
</gene>
<accession>E7FP91</accession>
<name>E7FP91_9LACO</name>
<protein>
    <submittedName>
        <fullName evidence="2">Putative phage tail component domain protein</fullName>
    </submittedName>
</protein>
<dbReference type="RefSeq" id="WP_003698225.1">
    <property type="nucleotide sequence ID" value="NZ_AFYE01000074.1"/>
</dbReference>
<evidence type="ECO:0000259" key="1">
    <source>
        <dbReference type="Pfam" id="PF05709"/>
    </source>
</evidence>
<dbReference type="HOGENOM" id="CLU_337332_0_0_9"/>
<dbReference type="Pfam" id="PF05709">
    <property type="entry name" value="Sipho_tail"/>
    <property type="match status" value="1"/>
</dbReference>
<proteinExistence type="predicted"/>
<organism evidence="2 3">
    <name type="scientific">Ligilactobacillus ruminis ATCC 25644</name>
    <dbReference type="NCBI Taxonomy" id="525362"/>
    <lineage>
        <taxon>Bacteria</taxon>
        <taxon>Bacillati</taxon>
        <taxon>Bacillota</taxon>
        <taxon>Bacilli</taxon>
        <taxon>Lactobacillales</taxon>
        <taxon>Lactobacillaceae</taxon>
        <taxon>Ligilactobacillus</taxon>
    </lineage>
</organism>
<evidence type="ECO:0000313" key="2">
    <source>
        <dbReference type="EMBL" id="EFZ35133.1"/>
    </source>
</evidence>
<dbReference type="InterPro" id="IPR006520">
    <property type="entry name" value="Dit_BPSPP_N"/>
</dbReference>